<protein>
    <submittedName>
        <fullName evidence="1">Uncharacterized protein</fullName>
    </submittedName>
</protein>
<organism evidence="1 2">
    <name type="scientific">Actinomadura physcomitrii</name>
    <dbReference type="NCBI Taxonomy" id="2650748"/>
    <lineage>
        <taxon>Bacteria</taxon>
        <taxon>Bacillati</taxon>
        <taxon>Actinomycetota</taxon>
        <taxon>Actinomycetes</taxon>
        <taxon>Streptosporangiales</taxon>
        <taxon>Thermomonosporaceae</taxon>
        <taxon>Actinomadura</taxon>
    </lineage>
</organism>
<evidence type="ECO:0000313" key="2">
    <source>
        <dbReference type="Proteomes" id="UP000462055"/>
    </source>
</evidence>
<accession>A0A6I4MSV4</accession>
<name>A0A6I4MSV4_9ACTN</name>
<comment type="caution">
    <text evidence="1">The sequence shown here is derived from an EMBL/GenBank/DDBJ whole genome shotgun (WGS) entry which is preliminary data.</text>
</comment>
<gene>
    <name evidence="1" type="ORF">F8568_036785</name>
</gene>
<dbReference type="RefSeq" id="WP_151598244.1">
    <property type="nucleotide sequence ID" value="NZ_WBMS02000042.1"/>
</dbReference>
<proteinExistence type="predicted"/>
<reference evidence="1" key="1">
    <citation type="submission" date="2019-12" db="EMBL/GenBank/DDBJ databases">
        <title>Actinomadura physcomitrii sp. nov., a novel actinomycete isolated from moss [Physcomitrium sphaericum (Ludw) Fuernr].</title>
        <authorList>
            <person name="Zhuang X."/>
        </authorList>
    </citation>
    <scope>NUCLEOTIDE SEQUENCE [LARGE SCALE GENOMIC DNA]</scope>
    <source>
        <strain evidence="1">LD22</strain>
    </source>
</reference>
<dbReference type="EMBL" id="WBMS02000042">
    <property type="protein sequence ID" value="MWA05819.1"/>
    <property type="molecule type" value="Genomic_DNA"/>
</dbReference>
<evidence type="ECO:0000313" key="1">
    <source>
        <dbReference type="EMBL" id="MWA05819.1"/>
    </source>
</evidence>
<keyword evidence="2" id="KW-1185">Reference proteome</keyword>
<dbReference type="AlphaFoldDB" id="A0A6I4MSV4"/>
<dbReference type="Proteomes" id="UP000462055">
    <property type="component" value="Unassembled WGS sequence"/>
</dbReference>
<sequence>MGPRTGPLVTAVRAALTIAGFVLLTAAAWTLAPAAGLASGGVFCLVTEYLTTPSGRDNDG</sequence>